<protein>
    <submittedName>
        <fullName evidence="3">Membrane protein</fullName>
    </submittedName>
</protein>
<sequence length="193" mass="22249">MMQKQGDILKGLSKKQVTFHLMFTQCLLIAVSIGLGYVLIGDFDQWWKQFDFHMEVLWIGGAFGILVVTADLIMMKLLPSRYYDDGGVNERIFADRGFFEIMVLAFIIAVSEELLFRGILQFHFGLVAASIVFAVIHIRYWAHWFLIVNVLTLSFVMGIIYDQTGNLLVTIVMHFVIDFLLGLYMRHQARSEE</sequence>
<feature type="domain" description="CAAX prenyl protease 2/Lysostaphin resistance protein A-like" evidence="2">
    <location>
        <begin position="99"/>
        <end position="180"/>
    </location>
</feature>
<evidence type="ECO:0000259" key="2">
    <source>
        <dbReference type="Pfam" id="PF02517"/>
    </source>
</evidence>
<keyword evidence="4" id="KW-1185">Reference proteome</keyword>
<dbReference type="Proteomes" id="UP000037405">
    <property type="component" value="Unassembled WGS sequence"/>
</dbReference>
<evidence type="ECO:0000313" key="3">
    <source>
        <dbReference type="EMBL" id="KON92621.1"/>
    </source>
</evidence>
<dbReference type="AlphaFoldDB" id="A0A0M0GT65"/>
<dbReference type="PATRIC" id="fig|189381.12.peg.706"/>
<keyword evidence="1" id="KW-0812">Transmembrane</keyword>
<keyword evidence="1" id="KW-0472">Membrane</keyword>
<dbReference type="GO" id="GO:0004175">
    <property type="term" value="F:endopeptidase activity"/>
    <property type="evidence" value="ECO:0007669"/>
    <property type="project" value="UniProtKB-ARBA"/>
</dbReference>
<reference evidence="4" key="1">
    <citation type="submission" date="2015-07" db="EMBL/GenBank/DDBJ databases">
        <title>Fjat-14235 jcm11544.</title>
        <authorList>
            <person name="Liu B."/>
            <person name="Wang J."/>
            <person name="Zhu Y."/>
            <person name="Liu G."/>
            <person name="Chen Q."/>
            <person name="Chen Z."/>
            <person name="Lan J."/>
            <person name="Che J."/>
            <person name="Ge C."/>
            <person name="Shi H."/>
            <person name="Pan Z."/>
            <person name="Liu X."/>
        </authorList>
    </citation>
    <scope>NUCLEOTIDE SEQUENCE [LARGE SCALE GENOMIC DNA]</scope>
    <source>
        <strain evidence="4">JCM 11544</strain>
    </source>
</reference>
<dbReference type="EMBL" id="LGUE01000001">
    <property type="protein sequence ID" value="KON92621.1"/>
    <property type="molecule type" value="Genomic_DNA"/>
</dbReference>
<evidence type="ECO:0000313" key="4">
    <source>
        <dbReference type="Proteomes" id="UP000037405"/>
    </source>
</evidence>
<evidence type="ECO:0000256" key="1">
    <source>
        <dbReference type="SAM" id="Phobius"/>
    </source>
</evidence>
<feature type="transmembrane region" description="Helical" evidence="1">
    <location>
        <begin position="143"/>
        <end position="161"/>
    </location>
</feature>
<proteinExistence type="predicted"/>
<feature type="transmembrane region" description="Helical" evidence="1">
    <location>
        <begin position="52"/>
        <end position="73"/>
    </location>
</feature>
<dbReference type="Pfam" id="PF02517">
    <property type="entry name" value="Rce1-like"/>
    <property type="match status" value="1"/>
</dbReference>
<feature type="transmembrane region" description="Helical" evidence="1">
    <location>
        <begin position="21"/>
        <end position="40"/>
    </location>
</feature>
<feature type="transmembrane region" description="Helical" evidence="1">
    <location>
        <begin position="93"/>
        <end position="110"/>
    </location>
</feature>
<gene>
    <name evidence="3" type="ORF">AF331_03070</name>
</gene>
<keyword evidence="1" id="KW-1133">Transmembrane helix</keyword>
<dbReference type="InterPro" id="IPR003675">
    <property type="entry name" value="Rce1/LyrA-like_dom"/>
</dbReference>
<dbReference type="OrthoDB" id="1523022at2"/>
<organism evidence="3 4">
    <name type="scientific">Rossellomorea marisflavi</name>
    <dbReference type="NCBI Taxonomy" id="189381"/>
    <lineage>
        <taxon>Bacteria</taxon>
        <taxon>Bacillati</taxon>
        <taxon>Bacillota</taxon>
        <taxon>Bacilli</taxon>
        <taxon>Bacillales</taxon>
        <taxon>Bacillaceae</taxon>
        <taxon>Rossellomorea</taxon>
    </lineage>
</organism>
<feature type="transmembrane region" description="Helical" evidence="1">
    <location>
        <begin position="116"/>
        <end position="136"/>
    </location>
</feature>
<accession>A0A0M0GT65</accession>
<feature type="transmembrane region" description="Helical" evidence="1">
    <location>
        <begin position="167"/>
        <end position="185"/>
    </location>
</feature>
<comment type="caution">
    <text evidence="3">The sequence shown here is derived from an EMBL/GenBank/DDBJ whole genome shotgun (WGS) entry which is preliminary data.</text>
</comment>
<name>A0A0M0GT65_9BACI</name>
<dbReference type="GO" id="GO:0080120">
    <property type="term" value="P:CAAX-box protein maturation"/>
    <property type="evidence" value="ECO:0007669"/>
    <property type="project" value="UniProtKB-ARBA"/>
</dbReference>
<dbReference type="STRING" id="189381.GCA_900166615_03691"/>